<gene>
    <name evidence="1" type="ORF">HDA32_002197</name>
</gene>
<evidence type="ECO:0000313" key="2">
    <source>
        <dbReference type="Proteomes" id="UP000589036"/>
    </source>
</evidence>
<keyword evidence="1" id="KW-0378">Hydrolase</keyword>
<protein>
    <submittedName>
        <fullName evidence="1">Cell wall-associated NlpC family hydrolase</fullName>
    </submittedName>
</protein>
<keyword evidence="2" id="KW-1185">Reference proteome</keyword>
<dbReference type="AlphaFoldDB" id="A0A852TUU6"/>
<accession>A0A852TUU6</accession>
<dbReference type="GO" id="GO:0016787">
    <property type="term" value="F:hydrolase activity"/>
    <property type="evidence" value="ECO:0007669"/>
    <property type="project" value="UniProtKB-KW"/>
</dbReference>
<organism evidence="1 2">
    <name type="scientific">Spinactinospora alkalitolerans</name>
    <dbReference type="NCBI Taxonomy" id="687207"/>
    <lineage>
        <taxon>Bacteria</taxon>
        <taxon>Bacillati</taxon>
        <taxon>Actinomycetota</taxon>
        <taxon>Actinomycetes</taxon>
        <taxon>Streptosporangiales</taxon>
        <taxon>Nocardiopsidaceae</taxon>
        <taxon>Spinactinospora</taxon>
    </lineage>
</organism>
<comment type="caution">
    <text evidence="1">The sequence shown here is derived from an EMBL/GenBank/DDBJ whole genome shotgun (WGS) entry which is preliminary data.</text>
</comment>
<dbReference type="Gene3D" id="3.90.1720.10">
    <property type="entry name" value="endopeptidase domain like (from Nostoc punctiforme)"/>
    <property type="match status" value="1"/>
</dbReference>
<dbReference type="EMBL" id="JACCCC010000001">
    <property type="protein sequence ID" value="NYE47077.1"/>
    <property type="molecule type" value="Genomic_DNA"/>
</dbReference>
<dbReference type="Proteomes" id="UP000589036">
    <property type="component" value="Unassembled WGS sequence"/>
</dbReference>
<reference evidence="1 2" key="1">
    <citation type="submission" date="2020-07" db="EMBL/GenBank/DDBJ databases">
        <title>Sequencing the genomes of 1000 actinobacteria strains.</title>
        <authorList>
            <person name="Klenk H.-P."/>
        </authorList>
    </citation>
    <scope>NUCLEOTIDE SEQUENCE [LARGE SCALE GENOMIC DNA]</scope>
    <source>
        <strain evidence="1 2">CXB654</strain>
    </source>
</reference>
<evidence type="ECO:0000313" key="1">
    <source>
        <dbReference type="EMBL" id="NYE47077.1"/>
    </source>
</evidence>
<sequence length="58" mass="5892">MRATTMVDRLITTAPDSGGGSYTGSASGSARAALDLAYSRIGTPYVWGGTGPVLSRGR</sequence>
<name>A0A852TUU6_9ACTN</name>
<proteinExistence type="predicted"/>